<dbReference type="OrthoDB" id="21094at2"/>
<dbReference type="AlphaFoldDB" id="E1R521"/>
<dbReference type="Pfam" id="PF01914">
    <property type="entry name" value="MarC"/>
    <property type="match status" value="1"/>
</dbReference>
<dbReference type="RefSeq" id="WP_013254020.1">
    <property type="nucleotide sequence ID" value="NC_014364.1"/>
</dbReference>
<evidence type="ECO:0000256" key="1">
    <source>
        <dbReference type="ARBA" id="ARBA00004651"/>
    </source>
</evidence>
<reference evidence="8 9" key="1">
    <citation type="journal article" date="2010" name="Stand. Genomic Sci.">
        <title>Complete genome sequence of Spirochaeta smaragdinae type strain (SEBR 4228).</title>
        <authorList>
            <person name="Mavromatis K."/>
            <person name="Yasawong M."/>
            <person name="Chertkov O."/>
            <person name="Lapidus A."/>
            <person name="Lucas S."/>
            <person name="Nolan M."/>
            <person name="Del Rio T.G."/>
            <person name="Tice H."/>
            <person name="Cheng J.F."/>
            <person name="Pitluck S."/>
            <person name="Liolios K."/>
            <person name="Ivanova N."/>
            <person name="Tapia R."/>
            <person name="Han C."/>
            <person name="Bruce D."/>
            <person name="Goodwin L."/>
            <person name="Pati A."/>
            <person name="Chen A."/>
            <person name="Palaniappan K."/>
            <person name="Land M."/>
            <person name="Hauser L."/>
            <person name="Chang Y.J."/>
            <person name="Jeffries C.D."/>
            <person name="Detter J.C."/>
            <person name="Rohde M."/>
            <person name="Brambilla E."/>
            <person name="Spring S."/>
            <person name="Goker M."/>
            <person name="Sikorski J."/>
            <person name="Woyke T."/>
            <person name="Bristow J."/>
            <person name="Eisen J.A."/>
            <person name="Markowitz V."/>
            <person name="Hugenholtz P."/>
            <person name="Klenk H.P."/>
            <person name="Kyrpides N.C."/>
        </authorList>
    </citation>
    <scope>NUCLEOTIDE SEQUENCE [LARGE SCALE GENOMIC DNA]</scope>
    <source>
        <strain evidence="9">DSM 11293 / JCM 15392 / SEBR 4228</strain>
    </source>
</reference>
<feature type="transmembrane region" description="Helical" evidence="7">
    <location>
        <begin position="6"/>
        <end position="30"/>
    </location>
</feature>
<organism evidence="8 9">
    <name type="scientific">Sediminispirochaeta smaragdinae (strain DSM 11293 / JCM 15392 / SEBR 4228)</name>
    <name type="common">Spirochaeta smaragdinae</name>
    <dbReference type="NCBI Taxonomy" id="573413"/>
    <lineage>
        <taxon>Bacteria</taxon>
        <taxon>Pseudomonadati</taxon>
        <taxon>Spirochaetota</taxon>
        <taxon>Spirochaetia</taxon>
        <taxon>Spirochaetales</taxon>
        <taxon>Spirochaetaceae</taxon>
        <taxon>Sediminispirochaeta</taxon>
    </lineage>
</organism>
<dbReference type="eggNOG" id="COG2095">
    <property type="taxonomic scope" value="Bacteria"/>
</dbReference>
<evidence type="ECO:0000256" key="6">
    <source>
        <dbReference type="ARBA" id="ARBA00023136"/>
    </source>
</evidence>
<name>E1R521_SEDSS</name>
<dbReference type="NCBIfam" id="TIGR00427">
    <property type="entry name" value="NAAT family transporter"/>
    <property type="match status" value="1"/>
</dbReference>
<dbReference type="PANTHER" id="PTHR33508">
    <property type="entry name" value="UPF0056 MEMBRANE PROTEIN YHCE"/>
    <property type="match status" value="1"/>
</dbReference>
<feature type="transmembrane region" description="Helical" evidence="7">
    <location>
        <begin position="107"/>
        <end position="130"/>
    </location>
</feature>
<dbReference type="KEGG" id="ssm:Spirs_1429"/>
<dbReference type="HOGENOM" id="CLU_079909_1_1_12"/>
<sequence>MSPLTLYGAAATLFLIMDPFGNIATFLSVLASVPQRRRKKIIIREMLIALVILMLFLFFGKYILEGMQITEPALSISGGTILFLIAVKMIFPTGGGGDKQQPESEPIVVPLAVPLVAGPSAMAMVILFSTQAPEKILLWFLALLIAWSLSALILISAETLSKLLGPRAIKAIERLMGMILTTMAIQMLLSGIASFVSSL</sequence>
<gene>
    <name evidence="8" type="ordered locus">Spirs_1429</name>
</gene>
<evidence type="ECO:0000256" key="3">
    <source>
        <dbReference type="ARBA" id="ARBA00022475"/>
    </source>
</evidence>
<dbReference type="GO" id="GO:0005886">
    <property type="term" value="C:plasma membrane"/>
    <property type="evidence" value="ECO:0007669"/>
    <property type="project" value="UniProtKB-SubCell"/>
</dbReference>
<comment type="subcellular location">
    <subcellularLocation>
        <location evidence="7">Cell inner membrane</location>
        <topology evidence="7">Multi-pass membrane protein</topology>
    </subcellularLocation>
    <subcellularLocation>
        <location evidence="1">Cell membrane</location>
        <topology evidence="1">Multi-pass membrane protein</topology>
    </subcellularLocation>
</comment>
<comment type="similarity">
    <text evidence="2 7">Belongs to the UPF0056 (MarC) family.</text>
</comment>
<evidence type="ECO:0000256" key="2">
    <source>
        <dbReference type="ARBA" id="ARBA00009784"/>
    </source>
</evidence>
<evidence type="ECO:0000256" key="4">
    <source>
        <dbReference type="ARBA" id="ARBA00022692"/>
    </source>
</evidence>
<evidence type="ECO:0000256" key="7">
    <source>
        <dbReference type="RuleBase" id="RU362048"/>
    </source>
</evidence>
<dbReference type="PANTHER" id="PTHR33508:SF10">
    <property type="entry name" value="UPF0056 INNER MEMBRANE PROTEIN YHGN"/>
    <property type="match status" value="1"/>
</dbReference>
<evidence type="ECO:0000256" key="5">
    <source>
        <dbReference type="ARBA" id="ARBA00022989"/>
    </source>
</evidence>
<evidence type="ECO:0000313" key="8">
    <source>
        <dbReference type="EMBL" id="ADK80556.1"/>
    </source>
</evidence>
<feature type="transmembrane region" description="Helical" evidence="7">
    <location>
        <begin position="42"/>
        <end position="64"/>
    </location>
</feature>
<feature type="transmembrane region" description="Helical" evidence="7">
    <location>
        <begin position="136"/>
        <end position="155"/>
    </location>
</feature>
<keyword evidence="9" id="KW-1185">Reference proteome</keyword>
<accession>E1R521</accession>
<feature type="transmembrane region" description="Helical" evidence="7">
    <location>
        <begin position="175"/>
        <end position="196"/>
    </location>
</feature>
<protein>
    <recommendedName>
        <fullName evidence="7">UPF0056 inner membrane protein</fullName>
    </recommendedName>
</protein>
<feature type="transmembrane region" description="Helical" evidence="7">
    <location>
        <begin position="76"/>
        <end position="95"/>
    </location>
</feature>
<keyword evidence="3" id="KW-1003">Cell membrane</keyword>
<keyword evidence="6 7" id="KW-0472">Membrane</keyword>
<dbReference type="Proteomes" id="UP000002318">
    <property type="component" value="Chromosome"/>
</dbReference>
<evidence type="ECO:0000313" key="9">
    <source>
        <dbReference type="Proteomes" id="UP000002318"/>
    </source>
</evidence>
<keyword evidence="4 7" id="KW-0812">Transmembrane</keyword>
<proteinExistence type="inferred from homology"/>
<dbReference type="InterPro" id="IPR002771">
    <property type="entry name" value="Multi_antbiot-R_MarC"/>
</dbReference>
<dbReference type="EMBL" id="CP002116">
    <property type="protein sequence ID" value="ADK80556.1"/>
    <property type="molecule type" value="Genomic_DNA"/>
</dbReference>
<keyword evidence="5 7" id="KW-1133">Transmembrane helix</keyword>
<dbReference type="STRING" id="573413.Spirs_1429"/>